<dbReference type="Gene3D" id="3.50.50.60">
    <property type="entry name" value="FAD/NAD(P)-binding domain"/>
    <property type="match status" value="1"/>
</dbReference>
<dbReference type="InterPro" id="IPR006222">
    <property type="entry name" value="GCVT_N"/>
</dbReference>
<dbReference type="Pfam" id="PF01571">
    <property type="entry name" value="GCV_T"/>
    <property type="match status" value="1"/>
</dbReference>
<dbReference type="SUPFAM" id="SSF101790">
    <property type="entry name" value="Aminomethyltransferase beta-barrel domain"/>
    <property type="match status" value="1"/>
</dbReference>
<name>A0A6J6ED73_9ZZZZ</name>
<accession>A0A6J6ED73</accession>
<feature type="domain" description="GCVT N-terminal" evidence="3">
    <location>
        <begin position="434"/>
        <end position="709"/>
    </location>
</feature>
<dbReference type="GO" id="GO:0005739">
    <property type="term" value="C:mitochondrion"/>
    <property type="evidence" value="ECO:0007669"/>
    <property type="project" value="TreeGrafter"/>
</dbReference>
<dbReference type="Gene3D" id="3.30.9.10">
    <property type="entry name" value="D-Amino Acid Oxidase, subunit A, domain 2"/>
    <property type="match status" value="1"/>
</dbReference>
<dbReference type="InterPro" id="IPR032503">
    <property type="entry name" value="FAO_M"/>
</dbReference>
<evidence type="ECO:0000259" key="2">
    <source>
        <dbReference type="Pfam" id="PF01266"/>
    </source>
</evidence>
<dbReference type="PANTHER" id="PTHR43757:SF2">
    <property type="entry name" value="AMINOMETHYLTRANSFERASE, MITOCHONDRIAL"/>
    <property type="match status" value="1"/>
</dbReference>
<feature type="domain" description="Aminomethyltransferase C-terminal" evidence="4">
    <location>
        <begin position="729"/>
        <end position="811"/>
    </location>
</feature>
<sequence>MKSSTQVVVIGGGVVGASVLYHLTKAGWTDVVLVEKATYTSGSTWHAAGGMHTLNGDPNVARLQQYTVNLYKEIEAESGQHCGIHLPGGLQLADTPERLDWLRMAQARGRYLGMHMEIVSMAEAKELNPLLEEKYFVGALYDEDEGSVDPTGVTNAYLICARNRGAETYQHTWVNALTQRADGTWDVHTFDPTTGADKGVIHTEHVVNAGGLWAREVGRMCGLELPVLAMEHHYLMTEPMPEVIEYNQQRGRELPHMIDFAGEIYARQEGQSILLGTYEQDNRVWSAKQTPWDFVSQLLPHDLDRISPELERAFEHFPAVGRAGIQRFVNGPFTFSPDGNPLVGPIRGMRGMWMANAVMAGLSQGGGVGLSLAEWMVNGDPGADIWAMDVARYGDFATLAYTNAKVRENYSRRFRITFPNEELPAARPLLTTPIYDRLTAHNAVWGAGMGLEHPLWFQEAGKEPVEDVTFYRSNAFPVVAEESRAVRERVGFSEASNFAKYQVTGPGSAEWLQGLFTNALPKIGRTNLTAMLNPQGRIEGEFSVSRIGEDEFFLFGSQAAEVHHPRWFLSHLPEGSGIRFENLGLSMVGLTVAGPHSRDLLQQITDTSLATKDFPFMAFRRVNLGMAPVWLSRMTYTGDLGYEIWVAPEYQRYLFDLIWDTGRQYDMRLFGFRALITMRLEKSFGTWYREYRPIYTPLEAGMDRVLKFDHDFIGRAAVEAEIAAGGPKRKLVMFEVDVDPEAPADVIGDEPVWHDGEVVGWITSGGYAHYSGVSLALGYVPTELATAESGFEIEIIGRRRPATLRHEPVLDPQGLRMRA</sequence>
<dbReference type="InterPro" id="IPR029043">
    <property type="entry name" value="GcvT/YgfZ_C"/>
</dbReference>
<dbReference type="SUPFAM" id="SSF103025">
    <property type="entry name" value="Folate-binding domain"/>
    <property type="match status" value="1"/>
</dbReference>
<feature type="domain" description="FAD dependent oxidoreductase central" evidence="5">
    <location>
        <begin position="378"/>
        <end position="431"/>
    </location>
</feature>
<feature type="domain" description="FAD dependent oxidoreductase" evidence="2">
    <location>
        <begin position="7"/>
        <end position="375"/>
    </location>
</feature>
<evidence type="ECO:0000256" key="1">
    <source>
        <dbReference type="ARBA" id="ARBA00008609"/>
    </source>
</evidence>
<evidence type="ECO:0000259" key="3">
    <source>
        <dbReference type="Pfam" id="PF01571"/>
    </source>
</evidence>
<dbReference type="SUPFAM" id="SSF54373">
    <property type="entry name" value="FAD-linked reductases, C-terminal domain"/>
    <property type="match status" value="1"/>
</dbReference>
<dbReference type="Gene3D" id="3.30.70.1400">
    <property type="entry name" value="Aminomethyltransferase beta-barrel domains"/>
    <property type="match status" value="1"/>
</dbReference>
<dbReference type="InterPro" id="IPR027266">
    <property type="entry name" value="TrmE/GcvT-like"/>
</dbReference>
<evidence type="ECO:0000313" key="6">
    <source>
        <dbReference type="EMBL" id="CAB4574401.1"/>
    </source>
</evidence>
<organism evidence="6">
    <name type="scientific">freshwater metagenome</name>
    <dbReference type="NCBI Taxonomy" id="449393"/>
    <lineage>
        <taxon>unclassified sequences</taxon>
        <taxon>metagenomes</taxon>
        <taxon>ecological metagenomes</taxon>
    </lineage>
</organism>
<protein>
    <submittedName>
        <fullName evidence="6">Unannotated protein</fullName>
    </submittedName>
</protein>
<dbReference type="Pfam" id="PF16350">
    <property type="entry name" value="FAO_M"/>
    <property type="match status" value="1"/>
</dbReference>
<dbReference type="Gene3D" id="3.30.1360.120">
    <property type="entry name" value="Probable tRNA modification gtpase trme, domain 1"/>
    <property type="match status" value="1"/>
</dbReference>
<reference evidence="6" key="1">
    <citation type="submission" date="2020-05" db="EMBL/GenBank/DDBJ databases">
        <authorList>
            <person name="Chiriac C."/>
            <person name="Salcher M."/>
            <person name="Ghai R."/>
            <person name="Kavagutti S V."/>
        </authorList>
    </citation>
    <scope>NUCLEOTIDE SEQUENCE</scope>
</reference>
<dbReference type="InterPro" id="IPR006076">
    <property type="entry name" value="FAD-dep_OxRdtase"/>
</dbReference>
<dbReference type="SUPFAM" id="SSF51905">
    <property type="entry name" value="FAD/NAD(P)-binding domain"/>
    <property type="match status" value="1"/>
</dbReference>
<dbReference type="Pfam" id="PF01266">
    <property type="entry name" value="DAO"/>
    <property type="match status" value="1"/>
</dbReference>
<dbReference type="PANTHER" id="PTHR43757">
    <property type="entry name" value="AMINOMETHYLTRANSFERASE"/>
    <property type="match status" value="1"/>
</dbReference>
<dbReference type="AlphaFoldDB" id="A0A6J6ED73"/>
<dbReference type="InterPro" id="IPR013977">
    <property type="entry name" value="GcvT_C"/>
</dbReference>
<evidence type="ECO:0000259" key="4">
    <source>
        <dbReference type="Pfam" id="PF08669"/>
    </source>
</evidence>
<dbReference type="InterPro" id="IPR028896">
    <property type="entry name" value="GcvT/YgfZ/DmdA"/>
</dbReference>
<dbReference type="Pfam" id="PF08669">
    <property type="entry name" value="GCV_T_C"/>
    <property type="match status" value="1"/>
</dbReference>
<dbReference type="InterPro" id="IPR036188">
    <property type="entry name" value="FAD/NAD-bd_sf"/>
</dbReference>
<dbReference type="EMBL" id="CAEZSR010000113">
    <property type="protein sequence ID" value="CAB4574401.1"/>
    <property type="molecule type" value="Genomic_DNA"/>
</dbReference>
<comment type="similarity">
    <text evidence="1">Belongs to the GcvT family.</text>
</comment>
<evidence type="ECO:0000259" key="5">
    <source>
        <dbReference type="Pfam" id="PF16350"/>
    </source>
</evidence>
<dbReference type="Gene3D" id="2.40.30.110">
    <property type="entry name" value="Aminomethyltransferase beta-barrel domains"/>
    <property type="match status" value="1"/>
</dbReference>
<gene>
    <name evidence="6" type="ORF">UFOPK1493_02609</name>
</gene>
<proteinExistence type="inferred from homology"/>